<dbReference type="Proteomes" id="UP000321405">
    <property type="component" value="Unassembled WGS sequence"/>
</dbReference>
<comment type="caution">
    <text evidence="2">The sequence shown here is derived from an EMBL/GenBank/DDBJ whole genome shotgun (WGS) entry which is preliminary data.</text>
</comment>
<gene>
    <name evidence="2" type="ORF">SSA02_07120</name>
</gene>
<dbReference type="EMBL" id="BJVC01000001">
    <property type="protein sequence ID" value="GEL01549.1"/>
    <property type="molecule type" value="Genomic_DNA"/>
</dbReference>
<accession>A0A511BMH6</accession>
<proteinExistence type="predicted"/>
<dbReference type="RefSeq" id="WP_147092483.1">
    <property type="nucleotide sequence ID" value="NZ_BJVC01000001.1"/>
</dbReference>
<keyword evidence="3" id="KW-1185">Reference proteome</keyword>
<evidence type="ECO:0000313" key="2">
    <source>
        <dbReference type="EMBL" id="GEL01549.1"/>
    </source>
</evidence>
<keyword evidence="1" id="KW-0812">Transmembrane</keyword>
<sequence>MRRETLLVIGFVSIVLATVAVIWYFALPALRPVPFRTVSDVTLTIAQTGKTRVLDAEQTRDLNRWLQDHRHGWAPLTSPAPSTGDVLIKGRDDHGKAFALTLWTGVSGADWNNTAIARVTPDARFRVQTFSNDAWKTLGYLIDGRGYARTDVP</sequence>
<protein>
    <submittedName>
        <fullName evidence="2">Uncharacterized protein</fullName>
    </submittedName>
</protein>
<organism evidence="2 3">
    <name type="scientific">Swaminathania salitolerans</name>
    <dbReference type="NCBI Taxonomy" id="182838"/>
    <lineage>
        <taxon>Bacteria</taxon>
        <taxon>Pseudomonadati</taxon>
        <taxon>Pseudomonadota</taxon>
        <taxon>Alphaproteobacteria</taxon>
        <taxon>Acetobacterales</taxon>
        <taxon>Acetobacteraceae</taxon>
        <taxon>Swaminathania</taxon>
    </lineage>
</organism>
<dbReference type="AlphaFoldDB" id="A0A511BMH6"/>
<keyword evidence="1" id="KW-0472">Membrane</keyword>
<evidence type="ECO:0000313" key="3">
    <source>
        <dbReference type="Proteomes" id="UP000321405"/>
    </source>
</evidence>
<dbReference type="OrthoDB" id="7223136at2"/>
<keyword evidence="1" id="KW-1133">Transmembrane helix</keyword>
<evidence type="ECO:0000256" key="1">
    <source>
        <dbReference type="SAM" id="Phobius"/>
    </source>
</evidence>
<feature type="transmembrane region" description="Helical" evidence="1">
    <location>
        <begin position="6"/>
        <end position="27"/>
    </location>
</feature>
<name>A0A511BMH6_9PROT</name>
<reference evidence="2 3" key="1">
    <citation type="submission" date="2019-07" db="EMBL/GenBank/DDBJ databases">
        <title>Whole genome shotgun sequence of Swaminathania salitolerans NBRC 104436.</title>
        <authorList>
            <person name="Hosoyama A."/>
            <person name="Uohara A."/>
            <person name="Ohji S."/>
            <person name="Ichikawa N."/>
        </authorList>
    </citation>
    <scope>NUCLEOTIDE SEQUENCE [LARGE SCALE GENOMIC DNA]</scope>
    <source>
        <strain evidence="2 3">NBRC 104436</strain>
    </source>
</reference>